<dbReference type="InterPro" id="IPR012094">
    <property type="entry name" value="tRNA_Ile_lys_synt"/>
</dbReference>
<dbReference type="InterPro" id="IPR012796">
    <property type="entry name" value="Lysidine-tRNA-synth_C"/>
</dbReference>
<feature type="domain" description="Lysidine-tRNA(Ile) synthetase C-terminal" evidence="9">
    <location>
        <begin position="377"/>
        <end position="449"/>
    </location>
</feature>
<dbReference type="PANTHER" id="PTHR43033:SF1">
    <property type="entry name" value="TRNA(ILE)-LYSIDINE SYNTHASE-RELATED"/>
    <property type="match status" value="1"/>
</dbReference>
<name>A0ABS7L839_9FIRM</name>
<dbReference type="InterPro" id="IPR011063">
    <property type="entry name" value="TilS/TtcA_N"/>
</dbReference>
<dbReference type="Gene3D" id="3.30.465.60">
    <property type="match status" value="1"/>
</dbReference>
<dbReference type="HAMAP" id="MF_01161">
    <property type="entry name" value="tRNA_Ile_lys_synt"/>
    <property type="match status" value="1"/>
</dbReference>
<organism evidence="10 11">
    <name type="scientific">Sellimonas caecigallum</name>
    <dbReference type="NCBI Taxonomy" id="2592333"/>
    <lineage>
        <taxon>Bacteria</taxon>
        <taxon>Bacillati</taxon>
        <taxon>Bacillota</taxon>
        <taxon>Clostridia</taxon>
        <taxon>Lachnospirales</taxon>
        <taxon>Lachnospiraceae</taxon>
        <taxon>Sellimonas</taxon>
    </lineage>
</organism>
<dbReference type="Pfam" id="PF11734">
    <property type="entry name" value="TilS_C"/>
    <property type="match status" value="1"/>
</dbReference>
<dbReference type="Proteomes" id="UP000779049">
    <property type="component" value="Unassembled WGS sequence"/>
</dbReference>
<evidence type="ECO:0000313" key="10">
    <source>
        <dbReference type="EMBL" id="MBY0759263.1"/>
    </source>
</evidence>
<dbReference type="SUPFAM" id="SSF52402">
    <property type="entry name" value="Adenine nucleotide alpha hydrolases-like"/>
    <property type="match status" value="1"/>
</dbReference>
<evidence type="ECO:0000256" key="1">
    <source>
        <dbReference type="ARBA" id="ARBA00004496"/>
    </source>
</evidence>
<comment type="function">
    <text evidence="8">Ligates lysine onto the cytidine present at position 34 of the AUA codon-specific tRNA(Ile) that contains the anticodon CAU, in an ATP-dependent manner. Cytidine is converted to lysidine, thus changing the amino acid specificity of the tRNA from methionine to isoleucine.</text>
</comment>
<evidence type="ECO:0000256" key="8">
    <source>
        <dbReference type="HAMAP-Rule" id="MF_01161"/>
    </source>
</evidence>
<dbReference type="InterPro" id="IPR014729">
    <property type="entry name" value="Rossmann-like_a/b/a_fold"/>
</dbReference>
<dbReference type="InterPro" id="IPR012795">
    <property type="entry name" value="tRNA_Ile_lys_synt_N"/>
</dbReference>
<keyword evidence="3 8" id="KW-0436">Ligase</keyword>
<keyword evidence="11" id="KW-1185">Reference proteome</keyword>
<keyword evidence="2 8" id="KW-0963">Cytoplasm</keyword>
<dbReference type="Pfam" id="PF01171">
    <property type="entry name" value="ATP_bind_3"/>
    <property type="match status" value="1"/>
</dbReference>
<protein>
    <recommendedName>
        <fullName evidence="8">tRNA(Ile)-lysidine synthase</fullName>
        <ecNumber evidence="8">6.3.4.19</ecNumber>
    </recommendedName>
    <alternativeName>
        <fullName evidence="8">tRNA(Ile)-2-lysyl-cytidine synthase</fullName>
    </alternativeName>
    <alternativeName>
        <fullName evidence="8">tRNA(Ile)-lysidine synthetase</fullName>
    </alternativeName>
</protein>
<dbReference type="RefSeq" id="WP_221919956.1">
    <property type="nucleotide sequence ID" value="NZ_CP173660.1"/>
</dbReference>
<evidence type="ECO:0000256" key="7">
    <source>
        <dbReference type="ARBA" id="ARBA00048539"/>
    </source>
</evidence>
<reference evidence="10 11" key="1">
    <citation type="journal article" date="2020" name="New Microbes New Infect">
        <title>Sellimonas caecigallum sp. nov., description and genome sequence of a new member of the Sellimonas genus isolated from the cecum of feral chicken.</title>
        <authorList>
            <person name="Wongkuna S."/>
            <person name="Ghimire S."/>
            <person name="Antony L."/>
            <person name="Chankhamhaengdecha S."/>
            <person name="Janvilisri T."/>
            <person name="Scaria J."/>
        </authorList>
    </citation>
    <scope>NUCLEOTIDE SEQUENCE [LARGE SCALE GENOMIC DNA]</scope>
    <source>
        <strain evidence="10 11">SW451</strain>
    </source>
</reference>
<evidence type="ECO:0000259" key="9">
    <source>
        <dbReference type="SMART" id="SM00977"/>
    </source>
</evidence>
<evidence type="ECO:0000256" key="3">
    <source>
        <dbReference type="ARBA" id="ARBA00022598"/>
    </source>
</evidence>
<dbReference type="SUPFAM" id="SSF56037">
    <property type="entry name" value="PheT/TilS domain"/>
    <property type="match status" value="1"/>
</dbReference>
<comment type="domain">
    <text evidence="8">The N-terminal region contains the highly conserved SGGXDS motif, predicted to be a P-loop motif involved in ATP binding.</text>
</comment>
<accession>A0ABS7L839</accession>
<evidence type="ECO:0000256" key="6">
    <source>
        <dbReference type="ARBA" id="ARBA00022840"/>
    </source>
</evidence>
<dbReference type="GO" id="GO:0032267">
    <property type="term" value="F:tRNA(Ile)-lysidine synthase activity"/>
    <property type="evidence" value="ECO:0007669"/>
    <property type="project" value="UniProtKB-EC"/>
</dbReference>
<dbReference type="SMART" id="SM00977">
    <property type="entry name" value="TilS_C"/>
    <property type="match status" value="1"/>
</dbReference>
<dbReference type="SUPFAM" id="SSF82829">
    <property type="entry name" value="MesJ substrate recognition domain-like"/>
    <property type="match status" value="1"/>
</dbReference>
<dbReference type="CDD" id="cd01992">
    <property type="entry name" value="TilS_N"/>
    <property type="match status" value="1"/>
</dbReference>
<keyword evidence="5 8" id="KW-0547">Nucleotide-binding</keyword>
<keyword evidence="6 8" id="KW-0067">ATP-binding</keyword>
<evidence type="ECO:0000313" key="11">
    <source>
        <dbReference type="Proteomes" id="UP000779049"/>
    </source>
</evidence>
<dbReference type="NCBIfam" id="TIGR02433">
    <property type="entry name" value="lysidine_TilS_C"/>
    <property type="match status" value="1"/>
</dbReference>
<dbReference type="PANTHER" id="PTHR43033">
    <property type="entry name" value="TRNA(ILE)-LYSIDINE SYNTHASE-RELATED"/>
    <property type="match status" value="1"/>
</dbReference>
<dbReference type="NCBIfam" id="TIGR02432">
    <property type="entry name" value="lysidine_TilS_N"/>
    <property type="match status" value="1"/>
</dbReference>
<proteinExistence type="inferred from homology"/>
<evidence type="ECO:0000256" key="2">
    <source>
        <dbReference type="ARBA" id="ARBA00022490"/>
    </source>
</evidence>
<comment type="catalytic activity">
    <reaction evidence="7 8">
        <text>cytidine(34) in tRNA(Ile2) + L-lysine + ATP = lysidine(34) in tRNA(Ile2) + AMP + diphosphate + H(+)</text>
        <dbReference type="Rhea" id="RHEA:43744"/>
        <dbReference type="Rhea" id="RHEA-COMP:10625"/>
        <dbReference type="Rhea" id="RHEA-COMP:10670"/>
        <dbReference type="ChEBI" id="CHEBI:15378"/>
        <dbReference type="ChEBI" id="CHEBI:30616"/>
        <dbReference type="ChEBI" id="CHEBI:32551"/>
        <dbReference type="ChEBI" id="CHEBI:33019"/>
        <dbReference type="ChEBI" id="CHEBI:82748"/>
        <dbReference type="ChEBI" id="CHEBI:83665"/>
        <dbReference type="ChEBI" id="CHEBI:456215"/>
        <dbReference type="EC" id="6.3.4.19"/>
    </reaction>
</comment>
<evidence type="ECO:0000256" key="5">
    <source>
        <dbReference type="ARBA" id="ARBA00022741"/>
    </source>
</evidence>
<comment type="caution">
    <text evidence="10">The sequence shown here is derived from an EMBL/GenBank/DDBJ whole genome shotgun (WGS) entry which is preliminary data.</text>
</comment>
<gene>
    <name evidence="8 10" type="primary">tilS</name>
    <name evidence="10" type="ORF">FLB61_09235</name>
</gene>
<evidence type="ECO:0000256" key="4">
    <source>
        <dbReference type="ARBA" id="ARBA00022694"/>
    </source>
</evidence>
<feature type="binding site" evidence="8">
    <location>
        <begin position="36"/>
        <end position="41"/>
    </location>
    <ligand>
        <name>ATP</name>
        <dbReference type="ChEBI" id="CHEBI:30616"/>
    </ligand>
</feature>
<dbReference type="EMBL" id="VIRV01000013">
    <property type="protein sequence ID" value="MBY0759263.1"/>
    <property type="molecule type" value="Genomic_DNA"/>
</dbReference>
<comment type="similarity">
    <text evidence="8">Belongs to the tRNA(Ile)-lysidine synthase family.</text>
</comment>
<dbReference type="EC" id="6.3.4.19" evidence="8"/>
<keyword evidence="4 8" id="KW-0819">tRNA processing</keyword>
<comment type="subcellular location">
    <subcellularLocation>
        <location evidence="1 8">Cytoplasm</location>
    </subcellularLocation>
</comment>
<dbReference type="Gene3D" id="3.40.50.620">
    <property type="entry name" value="HUPs"/>
    <property type="match status" value="1"/>
</dbReference>
<sequence>MQTEEKRWDILKKKTERYERRWNMAEDGSHIIAGISGGADSVCLLFVLLEWKRTRNIHITAVHVNHMLRGEEALRDERFVEELCKKHGVPCRVFRIDVAEEARMRKCSEEEAGRDIRRACMEQVLRESHGDRIAFAHHQDDNAETVIMNLIRGTGVKGMRGIRPCSGIYIRPLLGLRRREIEDALEEMGQDWCDDATNHQDIYTRNRIRNRVMRELEDINPKAVGHIAQLSDKISELWEYMEAETAKYKKRCFVEDEDGWILKKEEFLDVPDPFRKEIAKSILAQICGKEKDISAVHVENLLGLMEKQPGKEVDFPCDTCAEKTYEGIRFRKGERKKEDNSGLFIRIRVFPRENGEKNWPDTPYTKWFDYDIIKSRPVLRNRRPGDYILIDRQGNRQKIKKFFINEKIPKEKRESIPLVADGDEIMWIVGYRQSKAYQITDKTTTIMEIEIYGGE</sequence>